<evidence type="ECO:0000313" key="2">
    <source>
        <dbReference type="EMBL" id="OSX71307.1"/>
    </source>
</evidence>
<keyword evidence="3" id="KW-1185">Reference proteome</keyword>
<evidence type="ECO:0000256" key="1">
    <source>
        <dbReference type="SAM" id="MobiDB-lite"/>
    </source>
</evidence>
<proteinExistence type="predicted"/>
<feature type="compositionally biased region" description="Pro residues" evidence="1">
    <location>
        <begin position="77"/>
        <end position="88"/>
    </location>
</feature>
<sequence length="178" mass="19028">MGDPRLLVVSRVHAGVMHIRSALTCALLSGRRTDQAMNNGVVLEVTRSKIGDRASTIITVRFECLGKTAVKTVGLGPPTPPVGTPVSPPTAGGSPPAPPPVSAGHFASGWAPQTAVSPTLAHGFEWRDRQVLQPIWGPVPRKKLSVRAFWGNIISEGWDAFVFGCTRTPIDYFFDMSS</sequence>
<evidence type="ECO:0000313" key="3">
    <source>
        <dbReference type="Proteomes" id="UP000218209"/>
    </source>
</evidence>
<organism evidence="2 3">
    <name type="scientific">Porphyra umbilicalis</name>
    <name type="common">Purple laver</name>
    <name type="synonym">Red alga</name>
    <dbReference type="NCBI Taxonomy" id="2786"/>
    <lineage>
        <taxon>Eukaryota</taxon>
        <taxon>Rhodophyta</taxon>
        <taxon>Bangiophyceae</taxon>
        <taxon>Bangiales</taxon>
        <taxon>Bangiaceae</taxon>
        <taxon>Porphyra</taxon>
    </lineage>
</organism>
<dbReference type="AlphaFoldDB" id="A0A1X6NRU5"/>
<name>A0A1X6NRU5_PORUM</name>
<gene>
    <name evidence="2" type="ORF">BU14_0560s0001</name>
</gene>
<protein>
    <submittedName>
        <fullName evidence="2">Uncharacterized protein</fullName>
    </submittedName>
</protein>
<dbReference type="Proteomes" id="UP000218209">
    <property type="component" value="Unassembled WGS sequence"/>
</dbReference>
<reference evidence="2 3" key="1">
    <citation type="submission" date="2017-03" db="EMBL/GenBank/DDBJ databases">
        <title>WGS assembly of Porphyra umbilicalis.</title>
        <authorList>
            <person name="Brawley S.H."/>
            <person name="Blouin N.A."/>
            <person name="Ficko-Blean E."/>
            <person name="Wheeler G.L."/>
            <person name="Lohr M."/>
            <person name="Goodson H.V."/>
            <person name="Jenkins J.W."/>
            <person name="Blaby-Haas C.E."/>
            <person name="Helliwell K.E."/>
            <person name="Chan C."/>
            <person name="Marriage T."/>
            <person name="Bhattacharya D."/>
            <person name="Klein A.S."/>
            <person name="Badis Y."/>
            <person name="Brodie J."/>
            <person name="Cao Y."/>
            <person name="Collen J."/>
            <person name="Dittami S.M."/>
            <person name="Gachon C.M."/>
            <person name="Green B.R."/>
            <person name="Karpowicz S."/>
            <person name="Kim J.W."/>
            <person name="Kudahl U."/>
            <person name="Lin S."/>
            <person name="Michel G."/>
            <person name="Mittag M."/>
            <person name="Olson B.J."/>
            <person name="Pangilinan J."/>
            <person name="Peng Y."/>
            <person name="Qiu H."/>
            <person name="Shu S."/>
            <person name="Singer J.T."/>
            <person name="Smith A.G."/>
            <person name="Sprecher B.N."/>
            <person name="Wagner V."/>
            <person name="Wang W."/>
            <person name="Wang Z.-Y."/>
            <person name="Yan J."/>
            <person name="Yarish C."/>
            <person name="Zoeuner-Riek S."/>
            <person name="Zhuang Y."/>
            <person name="Zou Y."/>
            <person name="Lindquist E.A."/>
            <person name="Grimwood J."/>
            <person name="Barry K."/>
            <person name="Rokhsar D.S."/>
            <person name="Schmutz J."/>
            <person name="Stiller J.W."/>
            <person name="Grossman A.R."/>
            <person name="Prochnik S.E."/>
        </authorList>
    </citation>
    <scope>NUCLEOTIDE SEQUENCE [LARGE SCALE GENOMIC DNA]</scope>
    <source>
        <strain evidence="2">4086291</strain>
    </source>
</reference>
<accession>A0A1X6NRU5</accession>
<dbReference type="EMBL" id="KV919147">
    <property type="protein sequence ID" value="OSX71307.1"/>
    <property type="molecule type" value="Genomic_DNA"/>
</dbReference>
<feature type="region of interest" description="Disordered" evidence="1">
    <location>
        <begin position="73"/>
        <end position="105"/>
    </location>
</feature>